<evidence type="ECO:0000256" key="1">
    <source>
        <dbReference type="ARBA" id="ARBA00001962"/>
    </source>
</evidence>
<reference evidence="4" key="1">
    <citation type="submission" date="2012-12" db="EMBL/GenBank/DDBJ databases">
        <authorList>
            <person name="Hellsten U."/>
            <person name="Grimwood J."/>
            <person name="Chapman J.A."/>
            <person name="Shapiro H."/>
            <person name="Aerts A."/>
            <person name="Otillar R.P."/>
            <person name="Terry A.Y."/>
            <person name="Boore J.L."/>
            <person name="Simakov O."/>
            <person name="Marletaz F."/>
            <person name="Cho S.-J."/>
            <person name="Edsinger-Gonzales E."/>
            <person name="Havlak P."/>
            <person name="Kuo D.-H."/>
            <person name="Larsson T."/>
            <person name="Lv J."/>
            <person name="Arendt D."/>
            <person name="Savage R."/>
            <person name="Osoegawa K."/>
            <person name="de Jong P."/>
            <person name="Lindberg D.R."/>
            <person name="Seaver E.C."/>
            <person name="Weisblat D.A."/>
            <person name="Putnam N.H."/>
            <person name="Grigoriev I.V."/>
            <person name="Rokhsar D.S."/>
        </authorList>
    </citation>
    <scope>NUCLEOTIDE SEQUENCE</scope>
    <source>
        <strain evidence="4">I ESC-2004</strain>
    </source>
</reference>
<comment type="cofactor">
    <cofactor evidence="1">
        <name>Fe cation</name>
        <dbReference type="ChEBI" id="CHEBI:24875"/>
    </cofactor>
</comment>
<keyword evidence="4" id="KW-1185">Reference proteome</keyword>
<evidence type="ECO:0000313" key="4">
    <source>
        <dbReference type="Proteomes" id="UP000014760"/>
    </source>
</evidence>
<sequence>MAEVDLMKRWPGETDEAYPDVFTKMPPQPKELKPGQLTQEQVEQFFEEGYVIVDDFFNRDEELEPVKKEIEGMVDDLANKLYAAGKIPEAYTELDFFNKLTAIDQAMPGAGTLLHKQALMPQSVGRVWSNERLLNVAEQLLGTSDISGHPVWNLRTKTPQNEASTVPWHQDSGYLDNDSYKVMQLTAWIPLLDATKETGCMQMVPKGHRSGKIAKHHCCWRDTWYIMLEPEEMKETLGVDVKDAVTCPIPYGGLILFGNTIPHRSLNNTSDKIRWSLDLRWQRSDRPVGFYGMKDGVQMRTSQKAKVEIDWDAFNAVTRQEKSDKELHVQDDEFSTTIAGPWMKKWEITHVNRHVQAMLDAGEGGTQWHGLAG</sequence>
<dbReference type="HOGENOM" id="CLU_065874_0_0_1"/>
<name>R7TKT8_CAPTE</name>
<dbReference type="InterPro" id="IPR008775">
    <property type="entry name" value="Phytyl_CoA_dOase-like"/>
</dbReference>
<dbReference type="Proteomes" id="UP000014760">
    <property type="component" value="Unassembled WGS sequence"/>
</dbReference>
<protein>
    <recommendedName>
        <fullName evidence="5">Fe2OG dioxygenase domain-containing protein</fullName>
    </recommendedName>
</protein>
<evidence type="ECO:0000313" key="2">
    <source>
        <dbReference type="EMBL" id="ELT94127.1"/>
    </source>
</evidence>
<evidence type="ECO:0008006" key="5">
    <source>
        <dbReference type="Google" id="ProtNLM"/>
    </source>
</evidence>
<dbReference type="EnsemblMetazoa" id="CapteT227965">
    <property type="protein sequence ID" value="CapteP227965"/>
    <property type="gene ID" value="CapteG227965"/>
</dbReference>
<accession>R7TKT8</accession>
<reference evidence="2 4" key="2">
    <citation type="journal article" date="2013" name="Nature">
        <title>Insights into bilaterian evolution from three spiralian genomes.</title>
        <authorList>
            <person name="Simakov O."/>
            <person name="Marletaz F."/>
            <person name="Cho S.J."/>
            <person name="Edsinger-Gonzales E."/>
            <person name="Havlak P."/>
            <person name="Hellsten U."/>
            <person name="Kuo D.H."/>
            <person name="Larsson T."/>
            <person name="Lv J."/>
            <person name="Arendt D."/>
            <person name="Savage R."/>
            <person name="Osoegawa K."/>
            <person name="de Jong P."/>
            <person name="Grimwood J."/>
            <person name="Chapman J.A."/>
            <person name="Shapiro H."/>
            <person name="Aerts A."/>
            <person name="Otillar R.P."/>
            <person name="Terry A.Y."/>
            <person name="Boore J.L."/>
            <person name="Grigoriev I.V."/>
            <person name="Lindberg D.R."/>
            <person name="Seaver E.C."/>
            <person name="Weisblat D.A."/>
            <person name="Putnam N.H."/>
            <person name="Rokhsar D.S."/>
        </authorList>
    </citation>
    <scope>NUCLEOTIDE SEQUENCE</scope>
    <source>
        <strain evidence="2 4">I ESC-2004</strain>
    </source>
</reference>
<dbReference type="Gene3D" id="2.60.120.620">
    <property type="entry name" value="q2cbj1_9rhob like domain"/>
    <property type="match status" value="1"/>
</dbReference>
<reference evidence="3" key="3">
    <citation type="submission" date="2015-06" db="UniProtKB">
        <authorList>
            <consortium name="EnsemblMetazoa"/>
        </authorList>
    </citation>
    <scope>IDENTIFICATION</scope>
</reference>
<evidence type="ECO:0000313" key="3">
    <source>
        <dbReference type="EnsemblMetazoa" id="CapteP227965"/>
    </source>
</evidence>
<dbReference type="STRING" id="283909.R7TKT8"/>
<organism evidence="2">
    <name type="scientific">Capitella teleta</name>
    <name type="common">Polychaete worm</name>
    <dbReference type="NCBI Taxonomy" id="283909"/>
    <lineage>
        <taxon>Eukaryota</taxon>
        <taxon>Metazoa</taxon>
        <taxon>Spiralia</taxon>
        <taxon>Lophotrochozoa</taxon>
        <taxon>Annelida</taxon>
        <taxon>Polychaeta</taxon>
        <taxon>Sedentaria</taxon>
        <taxon>Scolecida</taxon>
        <taxon>Capitellidae</taxon>
        <taxon>Capitella</taxon>
    </lineage>
</organism>
<dbReference type="OrthoDB" id="445007at2759"/>
<dbReference type="EMBL" id="AMQN01000315">
    <property type="status" value="NOT_ANNOTATED_CDS"/>
    <property type="molecule type" value="Genomic_DNA"/>
</dbReference>
<dbReference type="PANTHER" id="PTHR20883:SF14">
    <property type="entry name" value="PHYTANOYL-COA DIOXYGENASE"/>
    <property type="match status" value="1"/>
</dbReference>
<dbReference type="OMA" id="FNVPWHQ"/>
<dbReference type="SUPFAM" id="SSF51197">
    <property type="entry name" value="Clavaminate synthase-like"/>
    <property type="match status" value="1"/>
</dbReference>
<dbReference type="PANTHER" id="PTHR20883">
    <property type="entry name" value="PHYTANOYL-COA DIOXYGENASE DOMAIN CONTAINING 1"/>
    <property type="match status" value="1"/>
</dbReference>
<dbReference type="Pfam" id="PF05721">
    <property type="entry name" value="PhyH"/>
    <property type="match status" value="1"/>
</dbReference>
<dbReference type="EMBL" id="KB309537">
    <property type="protein sequence ID" value="ELT94127.1"/>
    <property type="molecule type" value="Genomic_DNA"/>
</dbReference>
<gene>
    <name evidence="2" type="ORF">CAPTEDRAFT_227965</name>
</gene>
<proteinExistence type="predicted"/>
<dbReference type="AlphaFoldDB" id="R7TKT8"/>